<sequence>MKSRCCNVAIGAIFPEGWKALLAPTRVKNCSKCGTGFQKYWGTNLVKGRSHCRTCSLAVCGNCHVVVNKAIKVCTRCLVKQKEDELSTQKALSAIGEAKMGRANSTSSSITDSFVMASPVLYMSLAQKKESLFEAAKSDENKNTPLFFAAEGGHLPCLALLMERNADVTTVNNKSWTSLHALA</sequence>
<evidence type="ECO:0000256" key="1">
    <source>
        <dbReference type="PROSITE-ProRule" id="PRU00023"/>
    </source>
</evidence>
<dbReference type="InterPro" id="IPR013083">
    <property type="entry name" value="Znf_RING/FYVE/PHD"/>
</dbReference>
<proteinExistence type="predicted"/>
<dbReference type="PROSITE" id="PS50297">
    <property type="entry name" value="ANK_REP_REGION"/>
    <property type="match status" value="1"/>
</dbReference>
<dbReference type="Gene3D" id="3.30.40.10">
    <property type="entry name" value="Zinc/RING finger domain, C3HC4 (zinc finger)"/>
    <property type="match status" value="1"/>
</dbReference>
<reference evidence="2" key="1">
    <citation type="journal article" date="2023" name="G3 (Bethesda)">
        <title>Whole genome assembly and annotation of the endangered Caribbean coral Acropora cervicornis.</title>
        <authorList>
            <person name="Selwyn J.D."/>
            <person name="Vollmer S.V."/>
        </authorList>
    </citation>
    <scope>NUCLEOTIDE SEQUENCE</scope>
    <source>
        <strain evidence="2">K2</strain>
    </source>
</reference>
<dbReference type="InterPro" id="IPR036770">
    <property type="entry name" value="Ankyrin_rpt-contain_sf"/>
</dbReference>
<evidence type="ECO:0000313" key="2">
    <source>
        <dbReference type="EMBL" id="KAK2570687.1"/>
    </source>
</evidence>
<dbReference type="Gene3D" id="1.25.40.20">
    <property type="entry name" value="Ankyrin repeat-containing domain"/>
    <property type="match status" value="1"/>
</dbReference>
<dbReference type="InterPro" id="IPR002110">
    <property type="entry name" value="Ankyrin_rpt"/>
</dbReference>
<dbReference type="SUPFAM" id="SSF48403">
    <property type="entry name" value="Ankyrin repeat"/>
    <property type="match status" value="1"/>
</dbReference>
<dbReference type="Proteomes" id="UP001249851">
    <property type="component" value="Unassembled WGS sequence"/>
</dbReference>
<accession>A0AAD9R0C9</accession>
<dbReference type="SMART" id="SM00248">
    <property type="entry name" value="ANK"/>
    <property type="match status" value="1"/>
</dbReference>
<dbReference type="SUPFAM" id="SSF57903">
    <property type="entry name" value="FYVE/PHD zinc finger"/>
    <property type="match status" value="1"/>
</dbReference>
<dbReference type="Pfam" id="PF00023">
    <property type="entry name" value="Ank"/>
    <property type="match status" value="1"/>
</dbReference>
<evidence type="ECO:0000313" key="3">
    <source>
        <dbReference type="Proteomes" id="UP001249851"/>
    </source>
</evidence>
<dbReference type="InterPro" id="IPR011011">
    <property type="entry name" value="Znf_FYVE_PHD"/>
</dbReference>
<dbReference type="AlphaFoldDB" id="A0AAD9R0C9"/>
<keyword evidence="1" id="KW-0040">ANK repeat</keyword>
<dbReference type="PROSITE" id="PS50088">
    <property type="entry name" value="ANK_REPEAT"/>
    <property type="match status" value="1"/>
</dbReference>
<dbReference type="EMBL" id="JARQWQ010000007">
    <property type="protein sequence ID" value="KAK2570687.1"/>
    <property type="molecule type" value="Genomic_DNA"/>
</dbReference>
<comment type="caution">
    <text evidence="2">The sequence shown here is derived from an EMBL/GenBank/DDBJ whole genome shotgun (WGS) entry which is preliminary data.</text>
</comment>
<organism evidence="2 3">
    <name type="scientific">Acropora cervicornis</name>
    <name type="common">Staghorn coral</name>
    <dbReference type="NCBI Taxonomy" id="6130"/>
    <lineage>
        <taxon>Eukaryota</taxon>
        <taxon>Metazoa</taxon>
        <taxon>Cnidaria</taxon>
        <taxon>Anthozoa</taxon>
        <taxon>Hexacorallia</taxon>
        <taxon>Scleractinia</taxon>
        <taxon>Astrocoeniina</taxon>
        <taxon>Acroporidae</taxon>
        <taxon>Acropora</taxon>
    </lineage>
</organism>
<reference evidence="2" key="2">
    <citation type="journal article" date="2023" name="Science">
        <title>Genomic signatures of disease resistance in endangered staghorn corals.</title>
        <authorList>
            <person name="Vollmer S.V."/>
            <person name="Selwyn J.D."/>
            <person name="Despard B.A."/>
            <person name="Roesel C.L."/>
        </authorList>
    </citation>
    <scope>NUCLEOTIDE SEQUENCE</scope>
    <source>
        <strain evidence="2">K2</strain>
    </source>
</reference>
<name>A0AAD9R0C9_ACRCE</name>
<keyword evidence="3" id="KW-1185">Reference proteome</keyword>
<protein>
    <submittedName>
        <fullName evidence="2">Uncharacterized protein</fullName>
    </submittedName>
</protein>
<feature type="repeat" description="ANK" evidence="1">
    <location>
        <begin position="141"/>
        <end position="173"/>
    </location>
</feature>
<gene>
    <name evidence="2" type="ORF">P5673_004374</name>
</gene>